<keyword evidence="6 8" id="KW-0408">Iron</keyword>
<keyword evidence="5 9" id="KW-0560">Oxidoreductase</keyword>
<dbReference type="SUPFAM" id="SSF48264">
    <property type="entry name" value="Cytochrome P450"/>
    <property type="match status" value="1"/>
</dbReference>
<dbReference type="InterPro" id="IPR002403">
    <property type="entry name" value="Cyt_P450_E_grp-IV"/>
</dbReference>
<dbReference type="GO" id="GO:0005506">
    <property type="term" value="F:iron ion binding"/>
    <property type="evidence" value="ECO:0007669"/>
    <property type="project" value="InterPro"/>
</dbReference>
<proteinExistence type="inferred from homology"/>
<reference evidence="12" key="1">
    <citation type="journal article" date="2015" name="Genome Announc.">
        <title>Draft genome sequence of the cellulolytic fungus Chaetomium globosum.</title>
        <authorList>
            <person name="Cuomo C.A."/>
            <person name="Untereiner W.A."/>
            <person name="Ma L.-J."/>
            <person name="Grabherr M."/>
            <person name="Birren B.W."/>
        </authorList>
    </citation>
    <scope>NUCLEOTIDE SEQUENCE [LARGE SCALE GENOMIC DNA]</scope>
    <source>
        <strain evidence="12">ATCC 6205 / CBS 148.51 / DSM 1962 / NBRC 6347 / NRRL 1970</strain>
    </source>
</reference>
<dbReference type="PANTHER" id="PTHR46206">
    <property type="entry name" value="CYTOCHROME P450"/>
    <property type="match status" value="1"/>
</dbReference>
<dbReference type="OrthoDB" id="1844152at2759"/>
<dbReference type="InterPro" id="IPR001128">
    <property type="entry name" value="Cyt_P450"/>
</dbReference>
<dbReference type="PRINTS" id="PR00465">
    <property type="entry name" value="EP450IV"/>
</dbReference>
<dbReference type="HOGENOM" id="CLU_022195_9_2_1"/>
<dbReference type="CDD" id="cd11041">
    <property type="entry name" value="CYP503A1-like"/>
    <property type="match status" value="1"/>
</dbReference>
<dbReference type="GeneID" id="4396819"/>
<evidence type="ECO:0000256" key="4">
    <source>
        <dbReference type="ARBA" id="ARBA00022723"/>
    </source>
</evidence>
<evidence type="ECO:0000256" key="3">
    <source>
        <dbReference type="ARBA" id="ARBA00022617"/>
    </source>
</evidence>
<evidence type="ECO:0000313" key="11">
    <source>
        <dbReference type="EMBL" id="EAQ83428.1"/>
    </source>
</evidence>
<dbReference type="AlphaFoldDB" id="Q2GQC2"/>
<dbReference type="InterPro" id="IPR017972">
    <property type="entry name" value="Cyt_P450_CS"/>
</dbReference>
<dbReference type="RefSeq" id="XP_001227759.1">
    <property type="nucleotide sequence ID" value="XM_001227758.1"/>
</dbReference>
<protein>
    <recommendedName>
        <fullName evidence="13">Ent-kaurene oxidase</fullName>
    </recommendedName>
</protein>
<evidence type="ECO:0000256" key="7">
    <source>
        <dbReference type="ARBA" id="ARBA00023033"/>
    </source>
</evidence>
<dbReference type="OMA" id="DHAMSIF"/>
<organism evidence="11 12">
    <name type="scientific">Chaetomium globosum (strain ATCC 6205 / CBS 148.51 / DSM 1962 / NBRC 6347 / NRRL 1970)</name>
    <name type="common">Soil fungus</name>
    <dbReference type="NCBI Taxonomy" id="306901"/>
    <lineage>
        <taxon>Eukaryota</taxon>
        <taxon>Fungi</taxon>
        <taxon>Dikarya</taxon>
        <taxon>Ascomycota</taxon>
        <taxon>Pezizomycotina</taxon>
        <taxon>Sordariomycetes</taxon>
        <taxon>Sordariomycetidae</taxon>
        <taxon>Sordariales</taxon>
        <taxon>Chaetomiaceae</taxon>
        <taxon>Chaetomium</taxon>
    </lineage>
</organism>
<keyword evidence="3 8" id="KW-0349">Heme</keyword>
<feature type="region of interest" description="Disordered" evidence="10">
    <location>
        <begin position="442"/>
        <end position="493"/>
    </location>
</feature>
<evidence type="ECO:0000256" key="8">
    <source>
        <dbReference type="PIRSR" id="PIRSR602403-1"/>
    </source>
</evidence>
<gene>
    <name evidence="11" type="ORF">CHGG_09832</name>
</gene>
<dbReference type="PANTHER" id="PTHR46206:SF1">
    <property type="entry name" value="P450, PUTATIVE (EUROFUNG)-RELATED"/>
    <property type="match status" value="1"/>
</dbReference>
<feature type="binding site" description="axial binding residue" evidence="8">
    <location>
        <position position="512"/>
    </location>
    <ligand>
        <name>heme</name>
        <dbReference type="ChEBI" id="CHEBI:30413"/>
    </ligand>
    <ligandPart>
        <name>Fe</name>
        <dbReference type="ChEBI" id="CHEBI:18248"/>
    </ligandPart>
</feature>
<dbReference type="InParanoid" id="Q2GQC2"/>
<evidence type="ECO:0008006" key="13">
    <source>
        <dbReference type="Google" id="ProtNLM"/>
    </source>
</evidence>
<dbReference type="eggNOG" id="KOG0684">
    <property type="taxonomic scope" value="Eukaryota"/>
</dbReference>
<dbReference type="GO" id="GO:0020037">
    <property type="term" value="F:heme binding"/>
    <property type="evidence" value="ECO:0007669"/>
    <property type="project" value="InterPro"/>
</dbReference>
<dbReference type="InterPro" id="IPR036396">
    <property type="entry name" value="Cyt_P450_sf"/>
</dbReference>
<dbReference type="VEuPathDB" id="FungiDB:CHGG_09832"/>
<dbReference type="Proteomes" id="UP000001056">
    <property type="component" value="Unassembled WGS sequence"/>
</dbReference>
<evidence type="ECO:0000256" key="1">
    <source>
        <dbReference type="ARBA" id="ARBA00001971"/>
    </source>
</evidence>
<evidence type="ECO:0000256" key="10">
    <source>
        <dbReference type="SAM" id="MobiDB-lite"/>
    </source>
</evidence>
<evidence type="ECO:0000256" key="2">
    <source>
        <dbReference type="ARBA" id="ARBA00010617"/>
    </source>
</evidence>
<name>Q2GQC2_CHAGB</name>
<evidence type="ECO:0000256" key="5">
    <source>
        <dbReference type="ARBA" id="ARBA00023002"/>
    </source>
</evidence>
<evidence type="ECO:0000256" key="6">
    <source>
        <dbReference type="ARBA" id="ARBA00023004"/>
    </source>
</evidence>
<dbReference type="GO" id="GO:0004497">
    <property type="term" value="F:monooxygenase activity"/>
    <property type="evidence" value="ECO:0007669"/>
    <property type="project" value="UniProtKB-KW"/>
</dbReference>
<sequence>MAGTFPLAVVQALMALSALAVVYVIARRAVSLSPDWKTGKPVVGTRNQWFLWERAAVRSFSLSKQWCFEGYAKYCKANSPFIIPCIERGPVVIVPPKQIKKVYGLPENVIDMWNTSNDTIQSKYTISDQDIVNHPFQINVIRNQVTRNLDILTPAISTELEAAFERLWGTGDEWREFRTWENCLELIAGASNAAFCGAPLCHDAVFLKSLKDHGMITFLGALMISGTPRLFKPVTGTLIGWACEFMFHRTKKLCMPFIKERLANTARAKEDPSFCWTAPRDGLQWIIEEAYGTKSPAQLDPVRITRRLLYVNDISLHSTSFTVQNLIPDIYNYHERESLVEALREECSTVLQEAGGVWTRDAVQKLKLVDATIRESMRLTPFASIALPRTVIEPHGISMDSPHGKFHVPYGTVIATPIDPIHRDAAIYPDPNRFDPFRFAQQGATHSSSSSSKNNLHDGLELNPPNTDAEAEKQHTATTGTSISTSSGNGKAKSSVTLDNTFLGFGFGKHACPGRFFALHEMKLFVAHMVLHYDVEYLGARPELTNMVWLKVPYDQGRVRVRRRRQVRG</sequence>
<keyword evidence="4 8" id="KW-0479">Metal-binding</keyword>
<dbReference type="GO" id="GO:0016705">
    <property type="term" value="F:oxidoreductase activity, acting on paired donors, with incorporation or reduction of molecular oxygen"/>
    <property type="evidence" value="ECO:0007669"/>
    <property type="project" value="InterPro"/>
</dbReference>
<evidence type="ECO:0000313" key="12">
    <source>
        <dbReference type="Proteomes" id="UP000001056"/>
    </source>
</evidence>
<keyword evidence="12" id="KW-1185">Reference proteome</keyword>
<evidence type="ECO:0000256" key="9">
    <source>
        <dbReference type="RuleBase" id="RU000461"/>
    </source>
</evidence>
<keyword evidence="7 9" id="KW-0503">Monooxygenase</keyword>
<accession>Q2GQC2</accession>
<comment type="cofactor">
    <cofactor evidence="1 8">
        <name>heme</name>
        <dbReference type="ChEBI" id="CHEBI:30413"/>
    </cofactor>
</comment>
<dbReference type="Pfam" id="PF00067">
    <property type="entry name" value="p450"/>
    <property type="match status" value="2"/>
</dbReference>
<dbReference type="Gene3D" id="1.10.630.10">
    <property type="entry name" value="Cytochrome P450"/>
    <property type="match status" value="1"/>
</dbReference>
<dbReference type="STRING" id="306901.Q2GQC2"/>
<feature type="compositionally biased region" description="Low complexity" evidence="10">
    <location>
        <begin position="478"/>
        <end position="488"/>
    </location>
</feature>
<comment type="similarity">
    <text evidence="2 9">Belongs to the cytochrome P450 family.</text>
</comment>
<dbReference type="PROSITE" id="PS00086">
    <property type="entry name" value="CYTOCHROME_P450"/>
    <property type="match status" value="1"/>
</dbReference>
<dbReference type="EMBL" id="CH408035">
    <property type="protein sequence ID" value="EAQ83428.1"/>
    <property type="molecule type" value="Genomic_DNA"/>
</dbReference>